<proteinExistence type="predicted"/>
<evidence type="ECO:0000313" key="2">
    <source>
        <dbReference type="Proteomes" id="UP001491552"/>
    </source>
</evidence>
<name>A0ABV1G866_9FIRM</name>
<keyword evidence="2" id="KW-1185">Reference proteome</keyword>
<dbReference type="Proteomes" id="UP001491552">
    <property type="component" value="Unassembled WGS sequence"/>
</dbReference>
<accession>A0ABV1G866</accession>
<dbReference type="EMBL" id="JBBMFF010000234">
    <property type="protein sequence ID" value="MEQ2511473.1"/>
    <property type="molecule type" value="Genomic_DNA"/>
</dbReference>
<evidence type="ECO:0000313" key="1">
    <source>
        <dbReference type="EMBL" id="MEQ2511473.1"/>
    </source>
</evidence>
<gene>
    <name evidence="1" type="ORF">WMO66_09475</name>
</gene>
<reference evidence="1 2" key="1">
    <citation type="submission" date="2024-03" db="EMBL/GenBank/DDBJ databases">
        <title>Human intestinal bacterial collection.</title>
        <authorList>
            <person name="Pauvert C."/>
            <person name="Hitch T.C.A."/>
            <person name="Clavel T."/>
        </authorList>
    </citation>
    <scope>NUCLEOTIDE SEQUENCE [LARGE SCALE GENOMIC DNA]</scope>
    <source>
        <strain evidence="1 2">CLA-AA-H192</strain>
    </source>
</reference>
<dbReference type="RefSeq" id="WP_349136186.1">
    <property type="nucleotide sequence ID" value="NZ_JBBMFF010000234.1"/>
</dbReference>
<sequence length="91" mass="10338">MNGKRFSLRFNFDNTEDRRAWEYLEQGGAAVKNAAIIQAINFKHDYANLVNLIQKTIHDALTAELPNIRTEPAMNAEPGNESIVEEFLALF</sequence>
<comment type="caution">
    <text evidence="1">The sequence shown here is derived from an EMBL/GenBank/DDBJ whole genome shotgun (WGS) entry which is preliminary data.</text>
</comment>
<organism evidence="1 2">
    <name type="scientific">Faecousia intestinalis</name>
    <dbReference type="NCBI Taxonomy" id="3133167"/>
    <lineage>
        <taxon>Bacteria</taxon>
        <taxon>Bacillati</taxon>
        <taxon>Bacillota</taxon>
        <taxon>Clostridia</taxon>
        <taxon>Eubacteriales</taxon>
        <taxon>Oscillospiraceae</taxon>
        <taxon>Faecousia</taxon>
    </lineage>
</organism>
<protein>
    <submittedName>
        <fullName evidence="1">Uncharacterized protein</fullName>
    </submittedName>
</protein>